<name>A0A2N0ZK78_9BACI</name>
<feature type="domain" description="Mga helix-turn-helix" evidence="3">
    <location>
        <begin position="71"/>
        <end position="154"/>
    </location>
</feature>
<keyword evidence="2" id="KW-0804">Transcription</keyword>
<dbReference type="InterPro" id="IPR036390">
    <property type="entry name" value="WH_DNA-bd_sf"/>
</dbReference>
<dbReference type="PANTHER" id="PTHR30185:SF18">
    <property type="entry name" value="TRANSCRIPTIONAL REGULATOR MTLR"/>
    <property type="match status" value="1"/>
</dbReference>
<organism evidence="4 5">
    <name type="scientific">Cytobacillus horneckiae</name>
    <dbReference type="NCBI Taxonomy" id="549687"/>
    <lineage>
        <taxon>Bacteria</taxon>
        <taxon>Bacillati</taxon>
        <taxon>Bacillota</taxon>
        <taxon>Bacilli</taxon>
        <taxon>Bacillales</taxon>
        <taxon>Bacillaceae</taxon>
        <taxon>Cytobacillus</taxon>
    </lineage>
</organism>
<accession>A0A2N0ZK78</accession>
<gene>
    <name evidence="4" type="ORF">CWS20_05970</name>
</gene>
<dbReference type="InterPro" id="IPR007737">
    <property type="entry name" value="Mga_HTH"/>
</dbReference>
<dbReference type="Proteomes" id="UP000233343">
    <property type="component" value="Unassembled WGS sequence"/>
</dbReference>
<sequence>MNRFNDRYSKLIYHLFYEDSWCSLNELSNKTGFSKSTLWRDLVLMDSSLPSQWKIEKSETHGVRLVKPQNGTLEELWLYFKRENPYFQTLRMIITNNGVTMNDITQQIHVSRPTIYRQLEKIEGVIKKSGVNLSHSPFKLVGDEKNIRRLIMQYVEYMAGELNEFVISFDIKEFQEALLNILKEHQTTLHLGAIQKLAIIQQIMIFNKGTIIELIKYL</sequence>
<evidence type="ECO:0000313" key="4">
    <source>
        <dbReference type="EMBL" id="PKG29917.1"/>
    </source>
</evidence>
<proteinExistence type="predicted"/>
<evidence type="ECO:0000256" key="2">
    <source>
        <dbReference type="ARBA" id="ARBA00023163"/>
    </source>
</evidence>
<keyword evidence="5" id="KW-1185">Reference proteome</keyword>
<evidence type="ECO:0000259" key="3">
    <source>
        <dbReference type="Pfam" id="PF05043"/>
    </source>
</evidence>
<dbReference type="PANTHER" id="PTHR30185">
    <property type="entry name" value="CRYPTIC BETA-GLUCOSIDE BGL OPERON ANTITERMINATOR"/>
    <property type="match status" value="1"/>
</dbReference>
<dbReference type="SUPFAM" id="SSF46785">
    <property type="entry name" value="Winged helix' DNA-binding domain"/>
    <property type="match status" value="1"/>
</dbReference>
<keyword evidence="1" id="KW-0805">Transcription regulation</keyword>
<evidence type="ECO:0000256" key="1">
    <source>
        <dbReference type="ARBA" id="ARBA00023015"/>
    </source>
</evidence>
<protein>
    <recommendedName>
        <fullName evidence="3">Mga helix-turn-helix domain-containing protein</fullName>
    </recommendedName>
</protein>
<dbReference type="AlphaFoldDB" id="A0A2N0ZK78"/>
<dbReference type="EMBL" id="PISD01000010">
    <property type="protein sequence ID" value="PKG29917.1"/>
    <property type="molecule type" value="Genomic_DNA"/>
</dbReference>
<dbReference type="Pfam" id="PF05043">
    <property type="entry name" value="Mga"/>
    <property type="match status" value="1"/>
</dbReference>
<comment type="caution">
    <text evidence="4">The sequence shown here is derived from an EMBL/GenBank/DDBJ whole genome shotgun (WGS) entry which is preliminary data.</text>
</comment>
<dbReference type="InterPro" id="IPR050661">
    <property type="entry name" value="BglG_antiterminators"/>
</dbReference>
<reference evidence="4 5" key="1">
    <citation type="journal article" date="2010" name="Int. J. Syst. Evol. Microbiol.">
        <title>Bacillus horneckiae sp. nov., isolated from a spacecraft-assembly clean room.</title>
        <authorList>
            <person name="Vaishampayan P."/>
            <person name="Probst A."/>
            <person name="Krishnamurthi S."/>
            <person name="Ghosh S."/>
            <person name="Osman S."/>
            <person name="McDowall A."/>
            <person name="Ruckmani A."/>
            <person name="Mayilraj S."/>
            <person name="Venkateswaran K."/>
        </authorList>
    </citation>
    <scope>NUCLEOTIDE SEQUENCE [LARGE SCALE GENOMIC DNA]</scope>
    <source>
        <strain evidence="5">1PO1SC</strain>
    </source>
</reference>
<evidence type="ECO:0000313" key="5">
    <source>
        <dbReference type="Proteomes" id="UP000233343"/>
    </source>
</evidence>